<organism evidence="13 14">
    <name type="scientific">Takifugu flavidus</name>
    <name type="common">sansaifugu</name>
    <dbReference type="NCBI Taxonomy" id="433684"/>
    <lineage>
        <taxon>Eukaryota</taxon>
        <taxon>Metazoa</taxon>
        <taxon>Chordata</taxon>
        <taxon>Craniata</taxon>
        <taxon>Vertebrata</taxon>
        <taxon>Euteleostomi</taxon>
        <taxon>Actinopterygii</taxon>
        <taxon>Neopterygii</taxon>
        <taxon>Teleostei</taxon>
        <taxon>Neoteleostei</taxon>
        <taxon>Acanthomorphata</taxon>
        <taxon>Eupercaria</taxon>
        <taxon>Tetraodontiformes</taxon>
        <taxon>Tetradontoidea</taxon>
        <taxon>Tetraodontidae</taxon>
        <taxon>Takifugu</taxon>
    </lineage>
</organism>
<gene>
    <name evidence="13" type="ORF">D4764_20G0004190</name>
</gene>
<evidence type="ECO:0000256" key="2">
    <source>
        <dbReference type="ARBA" id="ARBA00022737"/>
    </source>
</evidence>
<evidence type="ECO:0000313" key="13">
    <source>
        <dbReference type="EMBL" id="TWW66387.1"/>
    </source>
</evidence>
<dbReference type="InterPro" id="IPR050440">
    <property type="entry name" value="Laminin/Netrin_ECM"/>
</dbReference>
<protein>
    <recommendedName>
        <fullName evidence="7">Netrin-G2</fullName>
    </recommendedName>
    <alternativeName>
        <fullName evidence="8">Laminet-2</fullName>
    </alternativeName>
</protein>
<keyword evidence="1" id="KW-0732">Signal</keyword>
<evidence type="ECO:0000259" key="11">
    <source>
        <dbReference type="PROSITE" id="PS50026"/>
    </source>
</evidence>
<keyword evidence="5 10" id="KW-0424">Laminin EGF-like domain</keyword>
<keyword evidence="9" id="KW-0245">EGF-like domain</keyword>
<dbReference type="GO" id="GO:0009887">
    <property type="term" value="P:animal organ morphogenesis"/>
    <property type="evidence" value="ECO:0007669"/>
    <property type="project" value="TreeGrafter"/>
</dbReference>
<dbReference type="PROSITE" id="PS50027">
    <property type="entry name" value="EGF_LAM_2"/>
    <property type="match status" value="1"/>
</dbReference>
<evidence type="ECO:0000313" key="14">
    <source>
        <dbReference type="Proteomes" id="UP000324091"/>
    </source>
</evidence>
<dbReference type="SUPFAM" id="SSF57196">
    <property type="entry name" value="EGF/Laminin"/>
    <property type="match status" value="2"/>
</dbReference>
<dbReference type="PROSITE" id="PS50026">
    <property type="entry name" value="EGF_3"/>
    <property type="match status" value="1"/>
</dbReference>
<comment type="subunit">
    <text evidence="6">Interacts with LRRC4.</text>
</comment>
<dbReference type="FunFam" id="2.10.25.10:FF:000180">
    <property type="entry name" value="Netrin G2"/>
    <property type="match status" value="1"/>
</dbReference>
<dbReference type="FunFam" id="2.10.25.10:FF:000439">
    <property type="entry name" value="Netrin G2"/>
    <property type="match status" value="1"/>
</dbReference>
<dbReference type="Pfam" id="PF00053">
    <property type="entry name" value="EGF_laminin"/>
    <property type="match status" value="1"/>
</dbReference>
<dbReference type="InterPro" id="IPR056863">
    <property type="entry name" value="LMN_ATRN_NET-like_EGF"/>
</dbReference>
<evidence type="ECO:0000256" key="8">
    <source>
        <dbReference type="ARBA" id="ARBA00079146"/>
    </source>
</evidence>
<keyword evidence="14" id="KW-1185">Reference proteome</keyword>
<dbReference type="GO" id="GO:0009888">
    <property type="term" value="P:tissue development"/>
    <property type="evidence" value="ECO:0007669"/>
    <property type="project" value="TreeGrafter"/>
</dbReference>
<dbReference type="Proteomes" id="UP000324091">
    <property type="component" value="Chromosome 20"/>
</dbReference>
<dbReference type="EMBL" id="RHFK02000013">
    <property type="protein sequence ID" value="TWW66387.1"/>
    <property type="molecule type" value="Genomic_DNA"/>
</dbReference>
<comment type="caution">
    <text evidence="13">The sequence shown here is derived from an EMBL/GenBank/DDBJ whole genome shotgun (WGS) entry which is preliminary data.</text>
</comment>
<feature type="domain" description="EGF-like" evidence="11">
    <location>
        <begin position="366"/>
        <end position="401"/>
    </location>
</feature>
<dbReference type="AlphaFoldDB" id="A0A5C6NL42"/>
<sequence>MNPGLVAMKAHLHTERKRRNSSIKFPISLTDTDMRLMDTKPHLSTKTKPKGTSVKSSTILRCMNMKVMPTEQLQPPLDRNSRRTIKCPTSLRDIYTRLEATKPARPSTGRNRTKTPTRLVDTPMRLMAAKRRLRAAGKGRKEVKLKRKPLITLRDTFMSTMAIKLQAHLGMRKRRRVEKEQLKRECTTSLRALRGNKGIMKPQNTILANRKKKVKGRKRERTGAANDAVDNSHTDSFIPQGLLKLLISGEPQARELFGIIYDDFPDCECYGHSNRCSYIDYLNIVTCVSCKHNTRGQNCQHCRLGYYRNASAELDDESICIECNCNQMGSVHDRCNGTGFCQCREGAAGAKCDDCLPGHYWKQGCHPNVCDEEMLLCQNGGTCFQNQKCICPPEFKGVLCQQSRCEAGKDCNAASSLRPATLLICTLLAHMLAMLTPH</sequence>
<dbReference type="Pfam" id="PF24973">
    <property type="entry name" value="EGF_LMN_ATRN"/>
    <property type="match status" value="1"/>
</dbReference>
<dbReference type="CDD" id="cd00055">
    <property type="entry name" value="EGF_Lam"/>
    <property type="match status" value="2"/>
</dbReference>
<keyword evidence="4" id="KW-0325">Glycoprotein</keyword>
<dbReference type="InterPro" id="IPR000742">
    <property type="entry name" value="EGF"/>
</dbReference>
<feature type="domain" description="Laminin EGF-like" evidence="12">
    <location>
        <begin position="323"/>
        <end position="367"/>
    </location>
</feature>
<evidence type="ECO:0000256" key="10">
    <source>
        <dbReference type="PROSITE-ProRule" id="PRU00460"/>
    </source>
</evidence>
<evidence type="ECO:0000259" key="12">
    <source>
        <dbReference type="PROSITE" id="PS50027"/>
    </source>
</evidence>
<dbReference type="PANTHER" id="PTHR10574">
    <property type="entry name" value="NETRIN/LAMININ-RELATED"/>
    <property type="match status" value="1"/>
</dbReference>
<dbReference type="GO" id="GO:0007409">
    <property type="term" value="P:axonogenesis"/>
    <property type="evidence" value="ECO:0007669"/>
    <property type="project" value="TreeGrafter"/>
</dbReference>
<proteinExistence type="predicted"/>
<evidence type="ECO:0000256" key="7">
    <source>
        <dbReference type="ARBA" id="ARBA00068906"/>
    </source>
</evidence>
<keyword evidence="3 9" id="KW-1015">Disulfide bond</keyword>
<dbReference type="PANTHER" id="PTHR10574:SF27">
    <property type="entry name" value="NETRIN-G2"/>
    <property type="match status" value="1"/>
</dbReference>
<dbReference type="PROSITE" id="PS00022">
    <property type="entry name" value="EGF_1"/>
    <property type="match status" value="1"/>
</dbReference>
<dbReference type="InterPro" id="IPR002049">
    <property type="entry name" value="LE_dom"/>
</dbReference>
<feature type="disulfide bond" evidence="10">
    <location>
        <begin position="323"/>
        <end position="335"/>
    </location>
</feature>
<evidence type="ECO:0000256" key="1">
    <source>
        <dbReference type="ARBA" id="ARBA00022729"/>
    </source>
</evidence>
<dbReference type="PROSITE" id="PS01248">
    <property type="entry name" value="EGF_LAM_1"/>
    <property type="match status" value="2"/>
</dbReference>
<name>A0A5C6NL42_9TELE</name>
<reference evidence="13 14" key="1">
    <citation type="submission" date="2019-04" db="EMBL/GenBank/DDBJ databases">
        <title>Chromosome genome assembly for Takifugu flavidus.</title>
        <authorList>
            <person name="Xiao S."/>
        </authorList>
    </citation>
    <scope>NUCLEOTIDE SEQUENCE [LARGE SCALE GENOMIC DNA]</scope>
    <source>
        <strain evidence="13">HTHZ2018</strain>
        <tissue evidence="13">Muscle</tissue>
    </source>
</reference>
<evidence type="ECO:0000256" key="3">
    <source>
        <dbReference type="ARBA" id="ARBA00023157"/>
    </source>
</evidence>
<dbReference type="Gene3D" id="2.10.25.10">
    <property type="entry name" value="Laminin"/>
    <property type="match status" value="3"/>
</dbReference>
<accession>A0A5C6NL42</accession>
<dbReference type="FunFam" id="2.10.25.10:FF:000112">
    <property type="entry name" value="Netrin G1"/>
    <property type="match status" value="1"/>
</dbReference>
<feature type="disulfide bond" evidence="10">
    <location>
        <begin position="343"/>
        <end position="352"/>
    </location>
</feature>
<evidence type="ECO:0000256" key="6">
    <source>
        <dbReference type="ARBA" id="ARBA00065506"/>
    </source>
</evidence>
<evidence type="ECO:0000256" key="9">
    <source>
        <dbReference type="PROSITE-ProRule" id="PRU00076"/>
    </source>
</evidence>
<evidence type="ECO:0000256" key="5">
    <source>
        <dbReference type="ARBA" id="ARBA00023292"/>
    </source>
</evidence>
<dbReference type="SMART" id="SM00180">
    <property type="entry name" value="EGF_Lam"/>
    <property type="match status" value="2"/>
</dbReference>
<feature type="disulfide bond" evidence="9">
    <location>
        <begin position="391"/>
        <end position="400"/>
    </location>
</feature>
<keyword evidence="2" id="KW-0677">Repeat</keyword>
<comment type="caution">
    <text evidence="9">Lacks conserved residue(s) required for the propagation of feature annotation.</text>
</comment>
<evidence type="ECO:0000256" key="4">
    <source>
        <dbReference type="ARBA" id="ARBA00023180"/>
    </source>
</evidence>